<keyword evidence="5" id="KW-0378">Hydrolase</keyword>
<dbReference type="GO" id="GO:0016579">
    <property type="term" value="P:protein deubiquitination"/>
    <property type="evidence" value="ECO:0007669"/>
    <property type="project" value="InterPro"/>
</dbReference>
<evidence type="ECO:0000256" key="5">
    <source>
        <dbReference type="ARBA" id="ARBA00022801"/>
    </source>
</evidence>
<keyword evidence="6" id="KW-0788">Thiol protease</keyword>
<protein>
    <recommendedName>
        <fullName evidence="2">ubiquitinyl hydrolase 1</fullName>
        <ecNumber evidence="2">3.4.19.12</ecNumber>
    </recommendedName>
</protein>
<evidence type="ECO:0000256" key="7">
    <source>
        <dbReference type="SAM" id="Coils"/>
    </source>
</evidence>
<feature type="coiled-coil region" evidence="7">
    <location>
        <begin position="1003"/>
        <end position="1049"/>
    </location>
</feature>
<dbReference type="InterPro" id="IPR028889">
    <property type="entry name" value="USP"/>
</dbReference>
<dbReference type="GO" id="GO:0070628">
    <property type="term" value="F:proteasome binding"/>
    <property type="evidence" value="ECO:0007669"/>
    <property type="project" value="TreeGrafter"/>
</dbReference>
<dbReference type="Pfam" id="PF00443">
    <property type="entry name" value="UCH"/>
    <property type="match status" value="1"/>
</dbReference>
<feature type="region of interest" description="Disordered" evidence="8">
    <location>
        <begin position="24"/>
        <end position="46"/>
    </location>
</feature>
<keyword evidence="3" id="KW-0645">Protease</keyword>
<keyword evidence="4" id="KW-0833">Ubl conjugation pathway</keyword>
<evidence type="ECO:0000256" key="3">
    <source>
        <dbReference type="ARBA" id="ARBA00022670"/>
    </source>
</evidence>
<name>A0A6A6XWH6_9PLEO</name>
<comment type="catalytic activity">
    <reaction evidence="1">
        <text>Thiol-dependent hydrolysis of ester, thioester, amide, peptide and isopeptide bonds formed by the C-terminal Gly of ubiquitin (a 76-residue protein attached to proteins as an intracellular targeting signal).</text>
        <dbReference type="EC" id="3.4.19.12"/>
    </reaction>
</comment>
<feature type="domain" description="USP" evidence="9">
    <location>
        <begin position="631"/>
        <end position="1170"/>
    </location>
</feature>
<dbReference type="InterPro" id="IPR018200">
    <property type="entry name" value="USP_CS"/>
</dbReference>
<keyword evidence="7" id="KW-0175">Coiled coil</keyword>
<dbReference type="SUPFAM" id="SSF54001">
    <property type="entry name" value="Cysteine proteinases"/>
    <property type="match status" value="1"/>
</dbReference>
<reference evidence="10" key="1">
    <citation type="journal article" date="2020" name="Stud. Mycol.">
        <title>101 Dothideomycetes genomes: a test case for predicting lifestyles and emergence of pathogens.</title>
        <authorList>
            <person name="Haridas S."/>
            <person name="Albert R."/>
            <person name="Binder M."/>
            <person name="Bloem J."/>
            <person name="Labutti K."/>
            <person name="Salamov A."/>
            <person name="Andreopoulos B."/>
            <person name="Baker S."/>
            <person name="Barry K."/>
            <person name="Bills G."/>
            <person name="Bluhm B."/>
            <person name="Cannon C."/>
            <person name="Castanera R."/>
            <person name="Culley D."/>
            <person name="Daum C."/>
            <person name="Ezra D."/>
            <person name="Gonzalez J."/>
            <person name="Henrissat B."/>
            <person name="Kuo A."/>
            <person name="Liang C."/>
            <person name="Lipzen A."/>
            <person name="Lutzoni F."/>
            <person name="Magnuson J."/>
            <person name="Mondo S."/>
            <person name="Nolan M."/>
            <person name="Ohm R."/>
            <person name="Pangilinan J."/>
            <person name="Park H.-J."/>
            <person name="Ramirez L."/>
            <person name="Alfaro M."/>
            <person name="Sun H."/>
            <person name="Tritt A."/>
            <person name="Yoshinaga Y."/>
            <person name="Zwiers L.-H."/>
            <person name="Turgeon B."/>
            <person name="Goodwin S."/>
            <person name="Spatafora J."/>
            <person name="Crous P."/>
            <person name="Grigoriev I."/>
        </authorList>
    </citation>
    <scope>NUCLEOTIDE SEQUENCE</scope>
    <source>
        <strain evidence="10">CBS 109.77</strain>
    </source>
</reference>
<dbReference type="OrthoDB" id="2420415at2759"/>
<dbReference type="PANTHER" id="PTHR43982:SF6">
    <property type="entry name" value="UBIQUITIN CARBOXYL-TERMINAL HYDROLASE 2-RELATED"/>
    <property type="match status" value="1"/>
</dbReference>
<dbReference type="InterPro" id="IPR025305">
    <property type="entry name" value="UCH_repeat_domain"/>
</dbReference>
<dbReference type="PROSITE" id="PS00972">
    <property type="entry name" value="USP_1"/>
    <property type="match status" value="1"/>
</dbReference>
<dbReference type="GO" id="GO:0004843">
    <property type="term" value="F:cysteine-type deubiquitinase activity"/>
    <property type="evidence" value="ECO:0007669"/>
    <property type="project" value="UniProtKB-EC"/>
</dbReference>
<evidence type="ECO:0000256" key="8">
    <source>
        <dbReference type="SAM" id="MobiDB-lite"/>
    </source>
</evidence>
<dbReference type="InterPro" id="IPR044635">
    <property type="entry name" value="UBP14-like"/>
</dbReference>
<dbReference type="GO" id="GO:0043161">
    <property type="term" value="P:proteasome-mediated ubiquitin-dependent protein catabolic process"/>
    <property type="evidence" value="ECO:0007669"/>
    <property type="project" value="InterPro"/>
</dbReference>
<feature type="region of interest" description="Disordered" evidence="8">
    <location>
        <begin position="732"/>
        <end position="832"/>
    </location>
</feature>
<dbReference type="InterPro" id="IPR038765">
    <property type="entry name" value="Papain-like_cys_pep_sf"/>
</dbReference>
<feature type="compositionally biased region" description="Low complexity" evidence="8">
    <location>
        <begin position="793"/>
        <end position="806"/>
    </location>
</feature>
<feature type="compositionally biased region" description="Pro residues" evidence="8">
    <location>
        <begin position="814"/>
        <end position="824"/>
    </location>
</feature>
<organism evidence="10 11">
    <name type="scientific">Melanomma pulvis-pyrius CBS 109.77</name>
    <dbReference type="NCBI Taxonomy" id="1314802"/>
    <lineage>
        <taxon>Eukaryota</taxon>
        <taxon>Fungi</taxon>
        <taxon>Dikarya</taxon>
        <taxon>Ascomycota</taxon>
        <taxon>Pezizomycotina</taxon>
        <taxon>Dothideomycetes</taxon>
        <taxon>Pleosporomycetidae</taxon>
        <taxon>Pleosporales</taxon>
        <taxon>Melanommataceae</taxon>
        <taxon>Melanomma</taxon>
    </lineage>
</organism>
<evidence type="ECO:0000256" key="4">
    <source>
        <dbReference type="ARBA" id="ARBA00022786"/>
    </source>
</evidence>
<dbReference type="EMBL" id="MU001742">
    <property type="protein sequence ID" value="KAF2800790.1"/>
    <property type="molecule type" value="Genomic_DNA"/>
</dbReference>
<gene>
    <name evidence="10" type="ORF">K505DRAFT_355355</name>
</gene>
<dbReference type="InterPro" id="IPR001394">
    <property type="entry name" value="Peptidase_C19_UCH"/>
</dbReference>
<keyword evidence="11" id="KW-1185">Reference proteome</keyword>
<dbReference type="AlphaFoldDB" id="A0A6A6XWH6"/>
<feature type="compositionally biased region" description="Basic and acidic residues" evidence="8">
    <location>
        <begin position="766"/>
        <end position="779"/>
    </location>
</feature>
<sequence>MSSAAGKTAPKLLQDLLTFDPRHEDRAGRNLLTTSPLPYDPDTRPTPAVPFRNCRHNFLTKADQSQLPVAGEDPTHRTVYKIASFCNKCRWHLNLVVDFRDNGDKNAPCQSLSREYPIHHFMYQEDASDHTDPFGRQNVARNYKFCCSAPKCPVELRIRLLPPRINEQDIILLTDRTQLRRRLETAKQLAGDRADSNMARPVDAPDFLSTYLQDSLNPKQGKSRIPLMNRKFLKTFGKDCDHILKKLGFTNAIELEDDGSSANVWYLPRPPAASHPLEEGVTARIVVEDARYELNALILGFPEHERIGVRHPLISAQPSITDMKRALGCLDYDKRLGRETRSTNHEEDHPYYAGLGAVGDFSDVLLIFAYTRQVQVDTVNASYYFECLQDIAIGRKSDELGTTVMLLASQGQTNRREVAAAYRYFDINPEHASIIQDDHIIGLFKSRLQDIGPAAVEESRKQLRIIGSARGSERIKQLSSDAMETYDQALSWLDLDHTQPDDFVTTMYTIKINENASNKEAAIKAVEIIAKERDSQRLRDFLKTGVIDEPIRMEVGEAYALLGITDRAQPLSLDVLRETVAVMTMETPSNEARNQQAYDLVCKDQKDSHNNSQPYVTQSQKKNYPMDKWPVGFKNIGNTCYLNSVLQFLFTIKPLRDKVLNPDNFVRELPLEALERKIVGRSAVRPEKLEKAQQFVHELRALFEHMITDSEYVVRPETKLAALALAERGDSTDIKTTENSTSGSGGLGDIGGIPIAGPVLPPKTASDPKSDQLTTDHPDSVMGDMGDDDAKSDTSTTAIADENDSPTTDRPDPPSRPPPVPPRPQASAQGDTTTIKKIERNAEQQDAAEIMNNIFDLLSCALKGEGTLRDGEQLDLIKELFFSDLTTVRRTGGSMSCNSAIQDNHLISPGNRNRPLYAALDDEFSLNDVENDSSNTVKTEKYEYIEKASPIQIINVRRLVFEDGKSRKDESLVSLDKILYLDRYLKKTNSLSEDQLLARRERQWQLRQQLKALELRKKMLKETDFKINLADAVNESAAYIENLAKASEEQLVNVDDDPVPIHSELPQALREHAHVLRKEADSFDQPMKELDEEINSIFNDCQDHPYYLHAVFMHRGSASGGHYWIYIYDFQEDLWRKYNDEEVEPVSVDEIFKHEEKWPQTSTGIVYVRGDLVSEITEAVHRKLATTPPNDVEMEDVPEAEYQGLQIINGIEKE</sequence>
<dbReference type="PANTHER" id="PTHR43982">
    <property type="entry name" value="UBIQUITIN CARBOXYL-TERMINAL HYDROLASE"/>
    <property type="match status" value="1"/>
</dbReference>
<evidence type="ECO:0000313" key="11">
    <source>
        <dbReference type="Proteomes" id="UP000799757"/>
    </source>
</evidence>
<dbReference type="GO" id="GO:0061136">
    <property type="term" value="P:regulation of proteasomal protein catabolic process"/>
    <property type="evidence" value="ECO:0007669"/>
    <property type="project" value="TreeGrafter"/>
</dbReference>
<evidence type="ECO:0000256" key="2">
    <source>
        <dbReference type="ARBA" id="ARBA00012759"/>
    </source>
</evidence>
<dbReference type="EC" id="3.4.19.12" evidence="2"/>
<proteinExistence type="predicted"/>
<evidence type="ECO:0000313" key="10">
    <source>
        <dbReference type="EMBL" id="KAF2800790.1"/>
    </source>
</evidence>
<accession>A0A6A6XWH6</accession>
<evidence type="ECO:0000259" key="9">
    <source>
        <dbReference type="PROSITE" id="PS50235"/>
    </source>
</evidence>
<dbReference type="Gene3D" id="3.90.70.10">
    <property type="entry name" value="Cysteine proteinases"/>
    <property type="match status" value="2"/>
</dbReference>
<dbReference type="PROSITE" id="PS50235">
    <property type="entry name" value="USP_3"/>
    <property type="match status" value="1"/>
</dbReference>
<dbReference type="PROSITE" id="PS00973">
    <property type="entry name" value="USP_2"/>
    <property type="match status" value="1"/>
</dbReference>
<evidence type="ECO:0000256" key="6">
    <source>
        <dbReference type="ARBA" id="ARBA00022807"/>
    </source>
</evidence>
<dbReference type="Pfam" id="PF13446">
    <property type="entry name" value="RPT"/>
    <property type="match status" value="3"/>
</dbReference>
<dbReference type="Proteomes" id="UP000799757">
    <property type="component" value="Unassembled WGS sequence"/>
</dbReference>
<evidence type="ECO:0000256" key="1">
    <source>
        <dbReference type="ARBA" id="ARBA00000707"/>
    </source>
</evidence>